<evidence type="ECO:0000313" key="3">
    <source>
        <dbReference type="Proteomes" id="UP000635565"/>
    </source>
</evidence>
<gene>
    <name evidence="2" type="ORF">KSZ_58920</name>
</gene>
<proteinExistence type="predicted"/>
<keyword evidence="3" id="KW-1185">Reference proteome</keyword>
<feature type="signal peptide" evidence="1">
    <location>
        <begin position="1"/>
        <end position="21"/>
    </location>
</feature>
<evidence type="ECO:0008006" key="4">
    <source>
        <dbReference type="Google" id="ProtNLM"/>
    </source>
</evidence>
<dbReference type="RefSeq" id="WP_201365412.1">
    <property type="nucleotide sequence ID" value="NZ_BNJJ01000020.1"/>
</dbReference>
<sequence length="169" mass="18049">MLRYRLMLFVLLIMAILSSCEDTPQPTPPTTYVTPSSTSALTLTSTTAPDHFPTGALAALMAPPAPPGTAEVMAKSYYQALKDHQYIAAYADLDANATDTTTGQKLTLQVFIQIAQDSENAGGPISSFSVAAHPPLVVMTVSRSGGPYHVHLQVKQEGSAWKITSLDRI</sequence>
<name>A0ABQ3VRZ9_9CHLR</name>
<dbReference type="Proteomes" id="UP000635565">
    <property type="component" value="Unassembled WGS sequence"/>
</dbReference>
<evidence type="ECO:0000256" key="1">
    <source>
        <dbReference type="SAM" id="SignalP"/>
    </source>
</evidence>
<keyword evidence="1" id="KW-0732">Signal</keyword>
<accession>A0ABQ3VRZ9</accession>
<comment type="caution">
    <text evidence="2">The sequence shown here is derived from an EMBL/GenBank/DDBJ whole genome shotgun (WGS) entry which is preliminary data.</text>
</comment>
<protein>
    <recommendedName>
        <fullName evidence="4">DUF3828 domain-containing protein</fullName>
    </recommendedName>
</protein>
<reference evidence="2 3" key="1">
    <citation type="journal article" date="2021" name="Int. J. Syst. Evol. Microbiol.">
        <title>Reticulibacter mediterranei gen. nov., sp. nov., within the new family Reticulibacteraceae fam. nov., and Ktedonospora formicarum gen. nov., sp. nov., Ktedonobacter robiniae sp. nov., Dictyobacter formicarum sp. nov. and Dictyobacter arantiisoli sp. nov., belonging to the class Ktedonobacteria.</title>
        <authorList>
            <person name="Yabe S."/>
            <person name="Zheng Y."/>
            <person name="Wang C.M."/>
            <person name="Sakai Y."/>
            <person name="Abe K."/>
            <person name="Yokota A."/>
            <person name="Donadio S."/>
            <person name="Cavaletti L."/>
            <person name="Monciardini P."/>
        </authorList>
    </citation>
    <scope>NUCLEOTIDE SEQUENCE [LARGE SCALE GENOMIC DNA]</scope>
    <source>
        <strain evidence="2 3">SOSP1-9</strain>
    </source>
</reference>
<dbReference type="EMBL" id="BNJJ01000020">
    <property type="protein sequence ID" value="GHO87886.1"/>
    <property type="molecule type" value="Genomic_DNA"/>
</dbReference>
<evidence type="ECO:0000313" key="2">
    <source>
        <dbReference type="EMBL" id="GHO87886.1"/>
    </source>
</evidence>
<dbReference type="PROSITE" id="PS51257">
    <property type="entry name" value="PROKAR_LIPOPROTEIN"/>
    <property type="match status" value="1"/>
</dbReference>
<organism evidence="2 3">
    <name type="scientific">Dictyobacter formicarum</name>
    <dbReference type="NCBI Taxonomy" id="2778368"/>
    <lineage>
        <taxon>Bacteria</taxon>
        <taxon>Bacillati</taxon>
        <taxon>Chloroflexota</taxon>
        <taxon>Ktedonobacteria</taxon>
        <taxon>Ktedonobacterales</taxon>
        <taxon>Dictyobacteraceae</taxon>
        <taxon>Dictyobacter</taxon>
    </lineage>
</organism>
<feature type="chain" id="PRO_5046338411" description="DUF3828 domain-containing protein" evidence="1">
    <location>
        <begin position="22"/>
        <end position="169"/>
    </location>
</feature>